<dbReference type="OrthoDB" id="441812at2759"/>
<accession>C1E640</accession>
<feature type="region of interest" description="Disordered" evidence="1">
    <location>
        <begin position="1"/>
        <end position="37"/>
    </location>
</feature>
<feature type="compositionally biased region" description="Acidic residues" evidence="1">
    <location>
        <begin position="222"/>
        <end position="235"/>
    </location>
</feature>
<evidence type="ECO:0000256" key="1">
    <source>
        <dbReference type="SAM" id="MobiDB-lite"/>
    </source>
</evidence>
<dbReference type="Pfam" id="PF00856">
    <property type="entry name" value="SET"/>
    <property type="match status" value="1"/>
</dbReference>
<evidence type="ECO:0000313" key="3">
    <source>
        <dbReference type="EMBL" id="ACO63743.1"/>
    </source>
</evidence>
<dbReference type="STRING" id="296587.C1E640"/>
<dbReference type="InterPro" id="IPR046341">
    <property type="entry name" value="SET_dom_sf"/>
</dbReference>
<dbReference type="PANTHER" id="PTHR13271:SF145">
    <property type="entry name" value="SET DOMAIN-CONTAINING PROTEIN"/>
    <property type="match status" value="1"/>
</dbReference>
<name>C1E640_MICCC</name>
<dbReference type="InterPro" id="IPR001214">
    <property type="entry name" value="SET_dom"/>
</dbReference>
<dbReference type="eggNOG" id="KOG1338">
    <property type="taxonomic scope" value="Eukaryota"/>
</dbReference>
<feature type="compositionally biased region" description="Acidic residues" evidence="1">
    <location>
        <begin position="530"/>
        <end position="547"/>
    </location>
</feature>
<dbReference type="OMA" id="CCERDCE"/>
<feature type="region of interest" description="Disordered" evidence="1">
    <location>
        <begin position="526"/>
        <end position="586"/>
    </location>
</feature>
<dbReference type="SUPFAM" id="SSF82199">
    <property type="entry name" value="SET domain"/>
    <property type="match status" value="1"/>
</dbReference>
<evidence type="ECO:0000313" key="4">
    <source>
        <dbReference type="Proteomes" id="UP000002009"/>
    </source>
</evidence>
<sequence>MKEKRKSSTGDAATPKSGGAKTPNKKVKAAADAEDDSADVPLNDTEIAYLAWMKKKGVKLNGVSIGRFPHTGRGCVATRDIKEGDVLVEVPEAAIITADGSVAGSALVAFGLGGEALLHEYSPRLEREALVLAVMAEMSRGEESEFAPYLAALPTLRATHSPLGWSGAELSELEGTSALNRMTSAEDESLELPSMTADHWKHVARPFLQRNPEFARMPGAGADDDDHDDEDDDAAEENARRMYLHATALVAGFSFTLGEDDDSVEDADAAAAADDDSDSQVSTGGDTVQAMVPFWDMLNHVEPESSSVRLDHDEDANTLRMIAIRPHAKGEEVFNTYGAAGDAELLRRYGFVMRRNPHGGGVEVSTAECLAAAEFARFESDMHEDDDSESDYSDEDDEDDDSEDRFDGKMPPISDSDDDDDDDDDEEEEEVDSEEDEEDGEEEDAEGDSDDEDLMAMDFRPGQIAREETLERLRMLRRWGILRNSKQTFEVSRTGKPSLALRYVARVLSMNRFQFRRLLAADAYERGERDDQEGAYSDEEDEDDDGFGDYKPLTVEQVWNGDTVLTDEGDDDVSEDEDEELQEREDQMGRVSVTLIALAERALTGGRYPTDSLRADMIKLKRLGAEAPGEREHAGLGGWRGAVGAKEDSRRVGDILFPPSWRDEERRAMHRQRMALVVRIREKRALVALKRWAANPCRTEDDILPPLLRADAEEDVDATLCRVIPKDD</sequence>
<evidence type="ECO:0000259" key="2">
    <source>
        <dbReference type="PROSITE" id="PS50280"/>
    </source>
</evidence>
<dbReference type="EMBL" id="CP001326">
    <property type="protein sequence ID" value="ACO63743.1"/>
    <property type="molecule type" value="Genomic_DNA"/>
</dbReference>
<feature type="compositionally biased region" description="Acidic residues" evidence="1">
    <location>
        <begin position="565"/>
        <end position="583"/>
    </location>
</feature>
<feature type="compositionally biased region" description="Acidic residues" evidence="1">
    <location>
        <begin position="415"/>
        <end position="454"/>
    </location>
</feature>
<dbReference type="AlphaFoldDB" id="C1E640"/>
<feature type="region of interest" description="Disordered" evidence="1">
    <location>
        <begin position="214"/>
        <end position="235"/>
    </location>
</feature>
<dbReference type="Gene3D" id="3.90.1410.10">
    <property type="entry name" value="set domain protein methyltransferase, domain 1"/>
    <property type="match status" value="1"/>
</dbReference>
<reference evidence="3 4" key="1">
    <citation type="journal article" date="2009" name="Science">
        <title>Green evolution and dynamic adaptations revealed by genomes of the marine picoeukaryotes Micromonas.</title>
        <authorList>
            <person name="Worden A.Z."/>
            <person name="Lee J.H."/>
            <person name="Mock T."/>
            <person name="Rouze P."/>
            <person name="Simmons M.P."/>
            <person name="Aerts A.L."/>
            <person name="Allen A.E."/>
            <person name="Cuvelier M.L."/>
            <person name="Derelle E."/>
            <person name="Everett M.V."/>
            <person name="Foulon E."/>
            <person name="Grimwood J."/>
            <person name="Gundlach H."/>
            <person name="Henrissat B."/>
            <person name="Napoli C."/>
            <person name="McDonald S.M."/>
            <person name="Parker M.S."/>
            <person name="Rombauts S."/>
            <person name="Salamov A."/>
            <person name="Von Dassow P."/>
            <person name="Badger J.H."/>
            <person name="Coutinho P.M."/>
            <person name="Demir E."/>
            <person name="Dubchak I."/>
            <person name="Gentemann C."/>
            <person name="Eikrem W."/>
            <person name="Gready J.E."/>
            <person name="John U."/>
            <person name="Lanier W."/>
            <person name="Lindquist E.A."/>
            <person name="Lucas S."/>
            <person name="Mayer K.F."/>
            <person name="Moreau H."/>
            <person name="Not F."/>
            <person name="Otillar R."/>
            <person name="Panaud O."/>
            <person name="Pangilinan J."/>
            <person name="Paulsen I."/>
            <person name="Piegu B."/>
            <person name="Poliakov A."/>
            <person name="Robbens S."/>
            <person name="Schmutz J."/>
            <person name="Toulza E."/>
            <person name="Wyss T."/>
            <person name="Zelensky A."/>
            <person name="Zhou K."/>
            <person name="Armbrust E.V."/>
            <person name="Bhattacharya D."/>
            <person name="Goodenough U.W."/>
            <person name="Van de Peer Y."/>
            <person name="Grigoriev I.V."/>
        </authorList>
    </citation>
    <scope>NUCLEOTIDE SEQUENCE [LARGE SCALE GENOMIC DNA]</scope>
    <source>
        <strain evidence="4">RCC299 / NOUM17</strain>
    </source>
</reference>
<protein>
    <submittedName>
        <fullName evidence="3">Set domain protein</fullName>
    </submittedName>
</protein>
<feature type="compositionally biased region" description="Acidic residues" evidence="1">
    <location>
        <begin position="266"/>
        <end position="278"/>
    </location>
</feature>
<proteinExistence type="predicted"/>
<dbReference type="PROSITE" id="PS50280">
    <property type="entry name" value="SET"/>
    <property type="match status" value="1"/>
</dbReference>
<dbReference type="GeneID" id="8243391"/>
<dbReference type="RefSeq" id="XP_002502485.1">
    <property type="nucleotide sequence ID" value="XM_002502439.1"/>
</dbReference>
<feature type="domain" description="SET" evidence="2">
    <location>
        <begin position="61"/>
        <end position="338"/>
    </location>
</feature>
<dbReference type="PANTHER" id="PTHR13271">
    <property type="entry name" value="UNCHARACTERIZED PUTATIVE METHYLTRANSFERASE"/>
    <property type="match status" value="1"/>
</dbReference>
<dbReference type="Proteomes" id="UP000002009">
    <property type="component" value="Chromosome 5"/>
</dbReference>
<feature type="region of interest" description="Disordered" evidence="1">
    <location>
        <begin position="378"/>
        <end position="454"/>
    </location>
</feature>
<keyword evidence="4" id="KW-1185">Reference proteome</keyword>
<feature type="region of interest" description="Disordered" evidence="1">
    <location>
        <begin position="266"/>
        <end position="285"/>
    </location>
</feature>
<organism evidence="3 4">
    <name type="scientific">Micromonas commoda (strain RCC299 / NOUM17 / CCMP2709)</name>
    <name type="common">Picoplanktonic green alga</name>
    <dbReference type="NCBI Taxonomy" id="296587"/>
    <lineage>
        <taxon>Eukaryota</taxon>
        <taxon>Viridiplantae</taxon>
        <taxon>Chlorophyta</taxon>
        <taxon>Mamiellophyceae</taxon>
        <taxon>Mamiellales</taxon>
        <taxon>Mamiellaceae</taxon>
        <taxon>Micromonas</taxon>
    </lineage>
</organism>
<dbReference type="KEGG" id="mis:MICPUN_58534"/>
<feature type="compositionally biased region" description="Acidic residues" evidence="1">
    <location>
        <begin position="382"/>
        <end position="404"/>
    </location>
</feature>
<dbReference type="GO" id="GO:0016279">
    <property type="term" value="F:protein-lysine N-methyltransferase activity"/>
    <property type="evidence" value="ECO:0007669"/>
    <property type="project" value="TreeGrafter"/>
</dbReference>
<dbReference type="InterPro" id="IPR050600">
    <property type="entry name" value="SETD3_SETD6_MTase"/>
</dbReference>
<gene>
    <name evidence="3" type="ORF">MICPUN_58534</name>
</gene>
<dbReference type="InParanoid" id="C1E640"/>